<dbReference type="Pfam" id="PF09737">
    <property type="entry name" value="Det1"/>
    <property type="match status" value="1"/>
</dbReference>
<dbReference type="PANTHER" id="PTHR13374:SF3">
    <property type="entry name" value="DET1 HOMOLOG"/>
    <property type="match status" value="1"/>
</dbReference>
<keyword evidence="2" id="KW-1185">Reference proteome</keyword>
<evidence type="ECO:0008006" key="3">
    <source>
        <dbReference type="Google" id="ProtNLM"/>
    </source>
</evidence>
<gene>
    <name evidence="1" type="ORF">AAG570_004206</name>
</gene>
<comment type="caution">
    <text evidence="1">The sequence shown here is derived from an EMBL/GenBank/DDBJ whole genome shotgun (WGS) entry which is preliminary data.</text>
</comment>
<proteinExistence type="predicted"/>
<dbReference type="Proteomes" id="UP001558652">
    <property type="component" value="Unassembled WGS sequence"/>
</dbReference>
<evidence type="ECO:0000313" key="2">
    <source>
        <dbReference type="Proteomes" id="UP001558652"/>
    </source>
</evidence>
<evidence type="ECO:0000313" key="1">
    <source>
        <dbReference type="EMBL" id="KAL1117893.1"/>
    </source>
</evidence>
<dbReference type="InterPro" id="IPR019138">
    <property type="entry name" value="De-etiolated_protein_1_Det1"/>
</dbReference>
<dbReference type="PANTHER" id="PTHR13374">
    <property type="entry name" value="DET1 HOMOLOG DE-ETIOLATED-1 HOMOLOG"/>
    <property type="match status" value="1"/>
</dbReference>
<protein>
    <recommendedName>
        <fullName evidence="3">DET1 homolog</fullName>
    </recommendedName>
</protein>
<organism evidence="1 2">
    <name type="scientific">Ranatra chinensis</name>
    <dbReference type="NCBI Taxonomy" id="642074"/>
    <lineage>
        <taxon>Eukaryota</taxon>
        <taxon>Metazoa</taxon>
        <taxon>Ecdysozoa</taxon>
        <taxon>Arthropoda</taxon>
        <taxon>Hexapoda</taxon>
        <taxon>Insecta</taxon>
        <taxon>Pterygota</taxon>
        <taxon>Neoptera</taxon>
        <taxon>Paraneoptera</taxon>
        <taxon>Hemiptera</taxon>
        <taxon>Heteroptera</taxon>
        <taxon>Panheteroptera</taxon>
        <taxon>Nepomorpha</taxon>
        <taxon>Nepidae</taxon>
        <taxon>Ranatrinae</taxon>
        <taxon>Ranatra</taxon>
    </lineage>
</organism>
<dbReference type="AlphaFoldDB" id="A0ABD0Y3G6"/>
<name>A0ABD0Y3G6_9HEMI</name>
<accession>A0ABD0Y3G6</accession>
<dbReference type="EMBL" id="JBFDAA010000015">
    <property type="protein sequence ID" value="KAL1117893.1"/>
    <property type="molecule type" value="Genomic_DNA"/>
</dbReference>
<reference evidence="1 2" key="1">
    <citation type="submission" date="2024-07" db="EMBL/GenBank/DDBJ databases">
        <title>Chromosome-level genome assembly of the water stick insect Ranatra chinensis (Heteroptera: Nepidae).</title>
        <authorList>
            <person name="Liu X."/>
        </authorList>
    </citation>
    <scope>NUCLEOTIDE SEQUENCE [LARGE SCALE GENOMIC DNA]</scope>
    <source>
        <strain evidence="1">Cailab_2021Rc</strain>
        <tissue evidence="1">Muscle</tissue>
    </source>
</reference>
<sequence length="551" mass="63999">MEINEVIRPRRIASQNIVNKLIKRETFGAVKPGTHFYVARSFHQNIFPNFTIVNVEKPPCFLRKFSPDGHYFVAFSADQTSLEVYVYRGCCAVGDLVHKCKGEYVGHKNDPESYLIRNSVFERFFKLKWVVNVAPSAEQLNRECSLFTDDGRYIVVGSAAYIPEDLRPHFYEIYTNNEAVTPNPRLPLEDYSLHVVDLHQGRLCDTRQFKVDKIFLSHNQGLYLYKETLAVLSVQHQTIHVFQIVDGIFVNMRTIGRYCYDDDEFLLSSVYPFMSSTNTLYRPYRETSINMLKHKLLVFLFKRAKFMSEFTQSPWSLRKFCQYFDQFRSLRMWKMQLLDESHLLIKYASEDVVTLKATEPNSQASFFMVYNMDSAEVVAVYENTSDDLLYLFENFCDHFRNARLQSGSQFMCSPSNNIYARLSQQRFKQTIISARFGGHTEATKRVLAQLPISAQSYSSSPYLDLSLFSYDDKWVSAMERPKACGEHPIRFYGRDSGLLKFRIYAGVMGRSAPPAARRLVAFTFHPTDPFAISVQRTNSEYVVNFHIRHIS</sequence>
<dbReference type="SUPFAM" id="SSF82171">
    <property type="entry name" value="DPP6 N-terminal domain-like"/>
    <property type="match status" value="1"/>
</dbReference>